<dbReference type="EMBL" id="BAKI01000017">
    <property type="protein sequence ID" value="GAF36780.1"/>
    <property type="molecule type" value="Genomic_DNA"/>
</dbReference>
<sequence>MITDGYLPKSILTYLFHLSGKSSQFCEYLQKYRLKNGELQITITIVLITFQFSDDEALSPFNPFN</sequence>
<dbReference type="Proteomes" id="UP000019488">
    <property type="component" value="Unassembled WGS sequence"/>
</dbReference>
<dbReference type="AlphaFoldDB" id="X0QDT1"/>
<accession>X0QDT1</accession>
<proteinExistence type="predicted"/>
<comment type="caution">
    <text evidence="1">The sequence shown here is derived from an EMBL/GenBank/DDBJ whole genome shotgun (WGS) entry which is preliminary data.</text>
</comment>
<evidence type="ECO:0000313" key="1">
    <source>
        <dbReference type="EMBL" id="GAF36780.1"/>
    </source>
</evidence>
<reference evidence="1" key="1">
    <citation type="journal article" date="2014" name="Genome Announc.">
        <title>Draft Genome Sequences of Two Lactobacillus Strains, L. farraginis JCM 14108T and L. composti JCM 14202T, Isolated from Compost of Distilled Shochu Residue.</title>
        <authorList>
            <person name="Yuki M."/>
            <person name="Oshima K."/>
            <person name="Suda W."/>
            <person name="Kitahara M."/>
            <person name="Kitamura K."/>
            <person name="Iida T."/>
            <person name="Hattori M."/>
            <person name="Ohkuma M."/>
        </authorList>
    </citation>
    <scope>NUCLEOTIDE SEQUENCE [LARGE SCALE GENOMIC DNA]</scope>
    <source>
        <strain evidence="1">JCM 14108</strain>
    </source>
</reference>
<protein>
    <submittedName>
        <fullName evidence="1">Uncharacterized protein</fullName>
    </submittedName>
</protein>
<name>X0QDT1_9LACO</name>
<evidence type="ECO:0000313" key="2">
    <source>
        <dbReference type="Proteomes" id="UP000019488"/>
    </source>
</evidence>
<organism evidence="1 2">
    <name type="scientific">Lentilactobacillus farraginis DSM 18382 = JCM 14108</name>
    <dbReference type="NCBI Taxonomy" id="1423743"/>
    <lineage>
        <taxon>Bacteria</taxon>
        <taxon>Bacillati</taxon>
        <taxon>Bacillota</taxon>
        <taxon>Bacilli</taxon>
        <taxon>Lactobacillales</taxon>
        <taxon>Lactobacillaceae</taxon>
        <taxon>Lentilactobacillus</taxon>
    </lineage>
</organism>
<gene>
    <name evidence="1" type="ORF">JCM14108_1764</name>
</gene>